<feature type="region of interest" description="Disordered" evidence="5">
    <location>
        <begin position="2749"/>
        <end position="2787"/>
    </location>
</feature>
<feature type="region of interest" description="Disordered" evidence="5">
    <location>
        <begin position="2938"/>
        <end position="2964"/>
    </location>
</feature>
<evidence type="ECO:0000313" key="11">
    <source>
        <dbReference type="Proteomes" id="UP001597261"/>
    </source>
</evidence>
<dbReference type="InterPro" id="IPR045351">
    <property type="entry name" value="DUF6531"/>
</dbReference>
<dbReference type="InterPro" id="IPR022385">
    <property type="entry name" value="Rhs_assc_core"/>
</dbReference>
<feature type="compositionally biased region" description="Gly residues" evidence="5">
    <location>
        <begin position="2770"/>
        <end position="2787"/>
    </location>
</feature>
<dbReference type="Gene3D" id="2.60.120.200">
    <property type="match status" value="1"/>
</dbReference>
<evidence type="ECO:0000259" key="8">
    <source>
        <dbReference type="Pfam" id="PF24517"/>
    </source>
</evidence>
<organism evidence="10 11">
    <name type="scientific">Streptomyces caeni</name>
    <dbReference type="NCBI Taxonomy" id="2307231"/>
    <lineage>
        <taxon>Bacteria</taxon>
        <taxon>Bacillati</taxon>
        <taxon>Actinomycetota</taxon>
        <taxon>Actinomycetes</taxon>
        <taxon>Kitasatosporales</taxon>
        <taxon>Streptomycetaceae</taxon>
        <taxon>Streptomyces</taxon>
    </lineage>
</organism>
<keyword evidence="3" id="KW-0732">Signal</keyword>
<feature type="region of interest" description="Disordered" evidence="5">
    <location>
        <begin position="2055"/>
        <end position="2075"/>
    </location>
</feature>
<dbReference type="Pfam" id="PF13930">
    <property type="entry name" value="Endonuclea_NS_2"/>
    <property type="match status" value="1"/>
</dbReference>
<dbReference type="Gene3D" id="2.180.10.10">
    <property type="entry name" value="RHS repeat-associated core"/>
    <property type="match status" value="3"/>
</dbReference>
<feature type="compositionally biased region" description="Basic and acidic residues" evidence="5">
    <location>
        <begin position="2940"/>
        <end position="2962"/>
    </location>
</feature>
<accession>A0ABW4IZ93</accession>
<keyword evidence="11" id="KW-1185">Reference proteome</keyword>
<evidence type="ECO:0000256" key="5">
    <source>
        <dbReference type="SAM" id="MobiDB-lite"/>
    </source>
</evidence>
<feature type="region of interest" description="Disordered" evidence="5">
    <location>
        <begin position="2284"/>
        <end position="2304"/>
    </location>
</feature>
<evidence type="ECO:0000259" key="7">
    <source>
        <dbReference type="Pfam" id="PF20148"/>
    </source>
</evidence>
<dbReference type="SUPFAM" id="SSF49899">
    <property type="entry name" value="Concanavalin A-like lectins/glucanases"/>
    <property type="match status" value="1"/>
</dbReference>
<feature type="domain" description="Type VII secretion system protein EssD-like" evidence="6">
    <location>
        <begin position="2907"/>
        <end position="3038"/>
    </location>
</feature>
<evidence type="ECO:0000259" key="6">
    <source>
        <dbReference type="Pfam" id="PF13930"/>
    </source>
</evidence>
<evidence type="ECO:0000256" key="2">
    <source>
        <dbReference type="ARBA" id="ARBA00022525"/>
    </source>
</evidence>
<dbReference type="NCBIfam" id="TIGR01643">
    <property type="entry name" value="YD_repeat_2x"/>
    <property type="match status" value="10"/>
</dbReference>
<reference evidence="11" key="1">
    <citation type="journal article" date="2019" name="Int. J. Syst. Evol. Microbiol.">
        <title>The Global Catalogue of Microorganisms (GCM) 10K type strain sequencing project: providing services to taxonomists for standard genome sequencing and annotation.</title>
        <authorList>
            <consortium name="The Broad Institute Genomics Platform"/>
            <consortium name="The Broad Institute Genome Sequencing Center for Infectious Disease"/>
            <person name="Wu L."/>
            <person name="Ma J."/>
        </authorList>
    </citation>
    <scope>NUCLEOTIDE SEQUENCE [LARGE SCALE GENOMIC DNA]</scope>
    <source>
        <strain evidence="11">CGMCC 1.12470</strain>
    </source>
</reference>
<sequence length="3061" mass="323793">MASNPRRRSLVGLRRRGAGRVRRPARAAALTSGSVLLALCTTLLPAPALTPFAQAAAPWADTKSPEQRTGTAAGRKHEVGAARTDATGRNKLDPGELKAGKHALPLYDSGTGFTPVEPELKNAELSPSTTGGDRNGPSRYDPERSVELLGERSTTSKEFRNPDGTRTTHFYTEPVHYRDTSGAWREIDTSLVPAGQAKGAPPAVTAEGDRLAAASDDTGLSLAPRGDDTQLASLTVDHGRHRVGFRLTGASGAAVKVHGDTARYPDIRRDADLTLEAVHGSVKETIVLNSADAPREWTFPLDLGGLTPSLGAHGAVLLKDAVGTVQAVIPKGWMEDSSRDPKTGGPALSGGVDYRLVERDGRWSLRVELDDAWLDSPGRKFPVRVDPSVADVDTNGDSFVQNTWPDSNFAGDDELKIGSYDAGTNKAISYMRFDNVGSQLKNRYILNADLGLYNVWSSSCTAQQMTVRQVTGSWTSTTVTWNNRPPSYNNLIAADSFAYGTGCTSGAKWRVIDLGQTGTDLVENWVNGSVANYGLAIWADFTTSGPWKRFGSANSANKPYLAVTHSGYGAQYTVGSQTAPLTGGQSGEVTVNVKNLGDFTWEPLGWNEVRLGARVRDYSTGALMSQEAFTRLNERLTPGDDATLNARIPPLSPGTYKINFDVQRLRDQKWFSSESVPVATVTMTSQDVGPRITDVYPHPGGQVGSLTPALYMSAESIDDYPAGAALDYYFEVCEGTADAPVNCVNSGWLTKRTWNVPANKLTWGKQYIWRVKARENGLATPLSPFYTFTTAVEQPAITSHLGGQGVDGSGREVDPGIGNYTTTATDAQVATAGPGLTVTRTYNSRDPRTDNAFGAGWTTRYDMRIEPDDDGTGNVVATLPSGRQVRFGRNPDGTYAPPYGSFSTLTAVTGGGWKLTDKEQTTYVFDADGRITSVTDFRGRVQTLAYDATSGDLTTVTATGGRALHLTWSAGHVSTVTTDAPETGANPLTWTYTYDGDKLTSVCGPEDSLGTCTAYTYGAGSHYRTVVRDAGPFSYWRLGETDGATDAASDLPLDRDDHAGGYRDVQLGSAGALAGSMDTAATFDGTTSYLELPDQLLTDSPFLTVEMWFRTTVPGVLATLQNATVGTQPSQYSPFLNVDADGRLRGQFYTSDYAGTQPIVSAQSVTDGAWHHIALTGAGNTQTLYLDGAAVGSLAGEIVMRDGQYAFLGAGWGNQGWMGVASGTHYFAGDIDEVAVYARPLGARTIAEHHAAGTAAQQLTKVTLPSGRAHAEVDYDTVRDRVSSYTDADGGTYQLSAHQLTGTQDQPAGDGQPAVAGRPTLTVTVTDPDNRRSNWTYDPLQGNRLVGQTDALGNTSGYAYDTGGYLAATTGPDGTVTRLGNDTRGNKVSQTTCRDAADSSTCHTSYYDYYLNAADPLDPRNDQLTAVRDARSSSASDDAYKTTYAYDTYGDRTSTTTPATADFPSGRTVSHTYTDGTEAAVGGGTVPAGLPATTVDARGGVTTRRYTTAGDLAQVTDPAGVVTGYTYDALGRETGDKLISDAYPDGVTTSTAYDGESRPVTVTGPVTTNRITGIQHQAKTTYTYDPDGNTLTESVADVVGGDATRTTLRGYDTHGRLAALTDAEGGIENYTYDVYGNQVTRSRTGSYTYRYTYTALGKLATATLADYTGDPNNPSPAQDVVLDSYAYDPAGRLAEHTDAMGRTTRSTYYDDGLRAQQILVGFHNPDGTTRDLVLSDRTYDPAGHLAGETTGNGKVTTAYETDAAGRTTATVLDPVGLARRTAYTYDAGDAVLTAIRTGAGGTRTEKVTYQRDTIGAIIRATVENGTDDLVTTRTVSDLGQTLTETSPRGNATGADPAAYTSDYTYDELGRLVETQSPPVTVEAEGQTAATARPTATAGYNTFDDLTDVRDPNGDVTHTAYDRLGRTTSTTLPDYTPPGATIPLTSQVTQTYDTQGNLASETDALGNTTTYTHDQLGNLAKATQPAPASGAPAPVSTFTYDLLGEQLSATGPTGARTEATYDDLGRQVSATEIERYPAQGAFTTTLAYDDAGNPLSTSSPTGLTTSSTYTPAGDPLTVTDTAGGVTTYTYGPTGLPASVTAPQGRTTRTTFDLAGRAVQVADEDSTGTVVRSRSSSYDEDGNPVAVTDALDHTVTQSFDALGRLTRLVEPVDASTSITTTYGYDAAGNRTRLTDGRSLITWYTFTSHGMPESVVEPSTTAYPNAADRTWTMVYDKADQPVQELKPGGVGVQRTFDALGRLTGVTGSGAEASTTADTFGYDEADRLTSASAPGGTDTFAYDDRGDLLSSGGPAGTATFSYDEEGRLTARTDAAGQATFAYDGAGRLASAADPLTQTTQTYGYDTASRLSSIAYGSTGATRTLGHDVLDRLTSDVLKAPGGTSTASVAYGYDAASHLTSKTSTGTAGSGGQSYGYDWAGRLTSWTGVGGTVTAYTWDAAGNRTSAGGVTATYDERNRLLSSGATTYTYSARGTRTGTTDAGGSHSAAFDALERMASADGTVYAYDALGRLVKRGTASLTYAGQSNNLVAGGGRLIARGPSGGALSTANADGTGAASVLADLLHGDVTGSFDPATGTLDASTGYDPFGQVTARSGTQGALGYQGGYTDPDTGQVDMAARWYDPATGGFSSRDTWTLNPVPSINANRYGYGNGDPLTTTDPSGHFSLKDLERTVERTVRHVNTSTVKRGLWSAGRWVVKHPGKVLRFTGRKLLGPVGWAMDGYDLYKQLTNKPKTRWGQVTHPNKNPGRDSGTAPGPGRGPGGGGGAGGGGSGTGVGGGGGCARGCSVSYKNPHHAKKLPPPPPDWPKIIADILSTPQARPTNKGQVDDEYQKFVDDSFERAQKDLELSEEKLRGYFKMFPRPEEGSSYREEFAQFVESWEDQEENCTSNNTSWIYYHPLDNLNRATGAVGCLQQDAIKLTGRGARPDDKDTDLVGSDTRRDGKHDPVGYTKGKGLARGHLIGRQLGGSGTEMRNLVPQYTIPNSVIQKNFEDGIAGHISGGERIYYLAVPQYDGDSLIPYETRLYAIGNGGTDESIVVKNTPTGT</sequence>
<dbReference type="Pfam" id="PF13385">
    <property type="entry name" value="Laminin_G_3"/>
    <property type="match status" value="1"/>
</dbReference>
<dbReference type="Pfam" id="PF25023">
    <property type="entry name" value="TEN_YD-shell"/>
    <property type="match status" value="1"/>
</dbReference>
<dbReference type="PANTHER" id="PTHR32305:SF17">
    <property type="entry name" value="TRNA NUCLEASE WAPA"/>
    <property type="match status" value="1"/>
</dbReference>
<gene>
    <name evidence="10" type="ORF">ACFSL4_27620</name>
</gene>
<dbReference type="InterPro" id="IPR006530">
    <property type="entry name" value="YD"/>
</dbReference>
<feature type="domain" description="Carbohydrate-binding module family 96" evidence="8">
    <location>
        <begin position="392"/>
        <end position="564"/>
    </location>
</feature>
<dbReference type="InterPro" id="IPR013320">
    <property type="entry name" value="ConA-like_dom_sf"/>
</dbReference>
<name>A0ABW4IZ93_9ACTN</name>
<dbReference type="PANTHER" id="PTHR32305">
    <property type="match status" value="1"/>
</dbReference>
<dbReference type="InterPro" id="IPR031325">
    <property type="entry name" value="RHS_repeat"/>
</dbReference>
<dbReference type="Pfam" id="PF20148">
    <property type="entry name" value="DUF6531"/>
    <property type="match status" value="1"/>
</dbReference>
<feature type="region of interest" description="Disordered" evidence="5">
    <location>
        <begin position="56"/>
        <end position="167"/>
    </location>
</feature>
<evidence type="ECO:0000259" key="9">
    <source>
        <dbReference type="Pfam" id="PF25023"/>
    </source>
</evidence>
<feature type="compositionally biased region" description="Basic and acidic residues" evidence="5">
    <location>
        <begin position="140"/>
        <end position="163"/>
    </location>
</feature>
<comment type="caution">
    <text evidence="10">The sequence shown here is derived from an EMBL/GenBank/DDBJ whole genome shotgun (WGS) entry which is preliminary data.</text>
</comment>
<dbReference type="InterPro" id="IPR055372">
    <property type="entry name" value="CBM96"/>
</dbReference>
<dbReference type="Pfam" id="PF24517">
    <property type="entry name" value="CBM96"/>
    <property type="match status" value="1"/>
</dbReference>
<feature type="compositionally biased region" description="Low complexity" evidence="5">
    <location>
        <begin position="2055"/>
        <end position="2067"/>
    </location>
</feature>
<dbReference type="InterPro" id="IPR044927">
    <property type="entry name" value="Endonuclea_NS_2"/>
</dbReference>
<dbReference type="InterPro" id="IPR056823">
    <property type="entry name" value="TEN-like_YD-shell"/>
</dbReference>
<dbReference type="InterPro" id="IPR001791">
    <property type="entry name" value="Laminin_G"/>
</dbReference>
<dbReference type="EMBL" id="JBHUDX010000084">
    <property type="protein sequence ID" value="MFD1661856.1"/>
    <property type="molecule type" value="Genomic_DNA"/>
</dbReference>
<protein>
    <submittedName>
        <fullName evidence="10">DNRLRE domain-containing protein</fullName>
    </submittedName>
</protein>
<feature type="domain" description="Teneurin-like YD-shell" evidence="9">
    <location>
        <begin position="2249"/>
        <end position="2367"/>
    </location>
</feature>
<evidence type="ECO:0000256" key="1">
    <source>
        <dbReference type="ARBA" id="ARBA00004613"/>
    </source>
</evidence>
<feature type="domain" description="DUF6531" evidence="7">
    <location>
        <begin position="810"/>
        <end position="887"/>
    </location>
</feature>
<dbReference type="CDD" id="cd00110">
    <property type="entry name" value="LamG"/>
    <property type="match status" value="1"/>
</dbReference>
<dbReference type="RefSeq" id="WP_381088458.1">
    <property type="nucleotide sequence ID" value="NZ_JBHUDX010000084.1"/>
</dbReference>
<proteinExistence type="predicted"/>
<feature type="compositionally biased region" description="Basic and acidic residues" evidence="5">
    <location>
        <begin position="75"/>
        <end position="99"/>
    </location>
</feature>
<dbReference type="Pfam" id="PF05593">
    <property type="entry name" value="RHS_repeat"/>
    <property type="match status" value="5"/>
</dbReference>
<evidence type="ECO:0000256" key="4">
    <source>
        <dbReference type="ARBA" id="ARBA00022737"/>
    </source>
</evidence>
<dbReference type="InterPro" id="IPR044929">
    <property type="entry name" value="DNA/RNA_non-sp_Endonuclease_sf"/>
</dbReference>
<dbReference type="Gene3D" id="3.40.570.10">
    <property type="entry name" value="Extracellular Endonuclease, subunit A"/>
    <property type="match status" value="1"/>
</dbReference>
<keyword evidence="4" id="KW-0677">Repeat</keyword>
<dbReference type="NCBIfam" id="NF033679">
    <property type="entry name" value="DNRLRE_dom"/>
    <property type="match status" value="1"/>
</dbReference>
<comment type="subcellular location">
    <subcellularLocation>
        <location evidence="1">Secreted</location>
    </subcellularLocation>
</comment>
<keyword evidence="2" id="KW-0964">Secreted</keyword>
<dbReference type="NCBIfam" id="TIGR03696">
    <property type="entry name" value="Rhs_assc_core"/>
    <property type="match status" value="1"/>
</dbReference>
<evidence type="ECO:0000313" key="10">
    <source>
        <dbReference type="EMBL" id="MFD1661856.1"/>
    </source>
</evidence>
<evidence type="ECO:0000256" key="3">
    <source>
        <dbReference type="ARBA" id="ARBA00022729"/>
    </source>
</evidence>
<dbReference type="InterPro" id="IPR050708">
    <property type="entry name" value="T6SS_VgrG/RHS"/>
</dbReference>
<dbReference type="Proteomes" id="UP001597261">
    <property type="component" value="Unassembled WGS sequence"/>
</dbReference>